<keyword evidence="3" id="KW-1185">Reference proteome</keyword>
<gene>
    <name evidence="2" type="ORF">JCGZ_12940</name>
</gene>
<dbReference type="Proteomes" id="UP000027138">
    <property type="component" value="Unassembled WGS sequence"/>
</dbReference>
<organism evidence="2 3">
    <name type="scientific">Jatropha curcas</name>
    <name type="common">Barbados nut</name>
    <dbReference type="NCBI Taxonomy" id="180498"/>
    <lineage>
        <taxon>Eukaryota</taxon>
        <taxon>Viridiplantae</taxon>
        <taxon>Streptophyta</taxon>
        <taxon>Embryophyta</taxon>
        <taxon>Tracheophyta</taxon>
        <taxon>Spermatophyta</taxon>
        <taxon>Magnoliopsida</taxon>
        <taxon>eudicotyledons</taxon>
        <taxon>Gunneridae</taxon>
        <taxon>Pentapetalae</taxon>
        <taxon>rosids</taxon>
        <taxon>fabids</taxon>
        <taxon>Malpighiales</taxon>
        <taxon>Euphorbiaceae</taxon>
        <taxon>Crotonoideae</taxon>
        <taxon>Jatropheae</taxon>
        <taxon>Jatropha</taxon>
    </lineage>
</organism>
<protein>
    <submittedName>
        <fullName evidence="2">Uncharacterized protein</fullName>
    </submittedName>
</protein>
<dbReference type="EMBL" id="KK914218">
    <property type="protein sequence ID" value="KDP46457.1"/>
    <property type="molecule type" value="Genomic_DNA"/>
</dbReference>
<reference evidence="2 3" key="1">
    <citation type="journal article" date="2014" name="PLoS ONE">
        <title>Global Analysis of Gene Expression Profiles in Physic Nut (Jatropha curcas L.) Seedlings Exposed to Salt Stress.</title>
        <authorList>
            <person name="Zhang L."/>
            <person name="Zhang C."/>
            <person name="Wu P."/>
            <person name="Chen Y."/>
            <person name="Li M."/>
            <person name="Jiang H."/>
            <person name="Wu G."/>
        </authorList>
    </citation>
    <scope>NUCLEOTIDE SEQUENCE [LARGE SCALE GENOMIC DNA]</scope>
    <source>
        <strain evidence="3">cv. GZQX0401</strain>
        <tissue evidence="2">Young leaves</tissue>
    </source>
</reference>
<feature type="compositionally biased region" description="Basic residues" evidence="1">
    <location>
        <begin position="1"/>
        <end position="22"/>
    </location>
</feature>
<name>A0A067LDH3_JATCU</name>
<dbReference type="AlphaFoldDB" id="A0A067LDH3"/>
<evidence type="ECO:0000256" key="1">
    <source>
        <dbReference type="SAM" id="MobiDB-lite"/>
    </source>
</evidence>
<evidence type="ECO:0000313" key="2">
    <source>
        <dbReference type="EMBL" id="KDP46457.1"/>
    </source>
</evidence>
<feature type="compositionally biased region" description="Basic and acidic residues" evidence="1">
    <location>
        <begin position="54"/>
        <end position="84"/>
    </location>
</feature>
<proteinExistence type="predicted"/>
<feature type="region of interest" description="Disordered" evidence="1">
    <location>
        <begin position="1"/>
        <end position="84"/>
    </location>
</feature>
<evidence type="ECO:0000313" key="3">
    <source>
        <dbReference type="Proteomes" id="UP000027138"/>
    </source>
</evidence>
<accession>A0A067LDH3</accession>
<feature type="compositionally biased region" description="Basic and acidic residues" evidence="1">
    <location>
        <begin position="23"/>
        <end position="46"/>
    </location>
</feature>
<sequence length="84" mass="9590">MKKKKRRKGGSREGKRKRKGKARSKDKGNFGDFDKAEIEEAVKDKEGDEVEEISETKTKKLEISDEEELQPKSEARKAPEQTPA</sequence>